<evidence type="ECO:0000313" key="1">
    <source>
        <dbReference type="EMBL" id="SUS07035.1"/>
    </source>
</evidence>
<reference evidence="1" key="1">
    <citation type="submission" date="2018-07" db="EMBL/GenBank/DDBJ databases">
        <authorList>
            <person name="Quirk P.G."/>
            <person name="Krulwich T.A."/>
        </authorList>
    </citation>
    <scope>NUCLEOTIDE SEQUENCE</scope>
</reference>
<organism evidence="1">
    <name type="scientific">metagenome</name>
    <dbReference type="NCBI Taxonomy" id="256318"/>
    <lineage>
        <taxon>unclassified sequences</taxon>
        <taxon>metagenomes</taxon>
    </lineage>
</organism>
<gene>
    <name evidence="1" type="ORF">DF3PB_3660003</name>
</gene>
<name>A0A380TF08_9ZZZZ</name>
<dbReference type="PROSITE" id="PS51257">
    <property type="entry name" value="PROKAR_LIPOPROTEIN"/>
    <property type="match status" value="1"/>
</dbReference>
<sequence length="139" mass="15126">MLKRPTCRWSSGLLLVMPALVVGLAACESVEWQRPETEQATMLDDLRACRWEARLRAQYRLSYDPQLMPRGSAAPMGCPGTFTTGGSAFRDPSCPLGTPYAPQYAGASVAGTQAFLESDFTDECMEDKGYTIAPAPPDQ</sequence>
<dbReference type="AlphaFoldDB" id="A0A380TF08"/>
<dbReference type="EMBL" id="UIDG01000297">
    <property type="protein sequence ID" value="SUS07035.1"/>
    <property type="molecule type" value="Genomic_DNA"/>
</dbReference>
<proteinExistence type="predicted"/>
<evidence type="ECO:0008006" key="2">
    <source>
        <dbReference type="Google" id="ProtNLM"/>
    </source>
</evidence>
<protein>
    <recommendedName>
        <fullName evidence="2">Lipoprotein</fullName>
    </recommendedName>
</protein>
<accession>A0A380TF08</accession>